<evidence type="ECO:0000256" key="1">
    <source>
        <dbReference type="SAM" id="MobiDB-lite"/>
    </source>
</evidence>
<feature type="compositionally biased region" description="Low complexity" evidence="1">
    <location>
        <begin position="19"/>
        <end position="28"/>
    </location>
</feature>
<sequence length="76" mass="8686">MKNLPDMLNVRDLKFNTRNNSGNIIGNRIRSHPHPAALNHRSRAGPARAPRLLRYGRADYALSFDYKRGVTLEKKS</sequence>
<protein>
    <submittedName>
        <fullName evidence="2">Uncharacterized protein</fullName>
    </submittedName>
</protein>
<organism evidence="2 3">
    <name type="scientific">Eumeta variegata</name>
    <name type="common">Bagworm moth</name>
    <name type="synonym">Eumeta japonica</name>
    <dbReference type="NCBI Taxonomy" id="151549"/>
    <lineage>
        <taxon>Eukaryota</taxon>
        <taxon>Metazoa</taxon>
        <taxon>Ecdysozoa</taxon>
        <taxon>Arthropoda</taxon>
        <taxon>Hexapoda</taxon>
        <taxon>Insecta</taxon>
        <taxon>Pterygota</taxon>
        <taxon>Neoptera</taxon>
        <taxon>Endopterygota</taxon>
        <taxon>Lepidoptera</taxon>
        <taxon>Glossata</taxon>
        <taxon>Ditrysia</taxon>
        <taxon>Tineoidea</taxon>
        <taxon>Psychidae</taxon>
        <taxon>Oiketicinae</taxon>
        <taxon>Eumeta</taxon>
    </lineage>
</organism>
<keyword evidence="3" id="KW-1185">Reference proteome</keyword>
<feature type="region of interest" description="Disordered" evidence="1">
    <location>
        <begin position="19"/>
        <end position="45"/>
    </location>
</feature>
<dbReference type="AlphaFoldDB" id="A0A4C1ZYA5"/>
<accession>A0A4C1ZYA5</accession>
<dbReference type="Proteomes" id="UP000299102">
    <property type="component" value="Unassembled WGS sequence"/>
</dbReference>
<comment type="caution">
    <text evidence="2">The sequence shown here is derived from an EMBL/GenBank/DDBJ whole genome shotgun (WGS) entry which is preliminary data.</text>
</comment>
<gene>
    <name evidence="2" type="ORF">EVAR_63703_1</name>
</gene>
<evidence type="ECO:0000313" key="2">
    <source>
        <dbReference type="EMBL" id="GBP92024.1"/>
    </source>
</evidence>
<evidence type="ECO:0000313" key="3">
    <source>
        <dbReference type="Proteomes" id="UP000299102"/>
    </source>
</evidence>
<name>A0A4C1ZYA5_EUMVA</name>
<dbReference type="EMBL" id="BGZK01002233">
    <property type="protein sequence ID" value="GBP92024.1"/>
    <property type="molecule type" value="Genomic_DNA"/>
</dbReference>
<proteinExistence type="predicted"/>
<reference evidence="2 3" key="1">
    <citation type="journal article" date="2019" name="Commun. Biol.">
        <title>The bagworm genome reveals a unique fibroin gene that provides high tensile strength.</title>
        <authorList>
            <person name="Kono N."/>
            <person name="Nakamura H."/>
            <person name="Ohtoshi R."/>
            <person name="Tomita M."/>
            <person name="Numata K."/>
            <person name="Arakawa K."/>
        </authorList>
    </citation>
    <scope>NUCLEOTIDE SEQUENCE [LARGE SCALE GENOMIC DNA]</scope>
</reference>